<protein>
    <submittedName>
        <fullName evidence="5">4F5 domain-containing protein</fullName>
    </submittedName>
</protein>
<feature type="region of interest" description="Disordered" evidence="1">
    <location>
        <begin position="1"/>
        <end position="27"/>
    </location>
</feature>
<dbReference type="SUPFAM" id="SSF118359">
    <property type="entry name" value="Expressed protein At2g23090/F21P24.15"/>
    <property type="match status" value="1"/>
</dbReference>
<evidence type="ECO:0000256" key="1">
    <source>
        <dbReference type="SAM" id="MobiDB-lite"/>
    </source>
</evidence>
<name>A0A0K0D8S8_ANGCA</name>
<evidence type="ECO:0000313" key="4">
    <source>
        <dbReference type="Proteomes" id="UP000035642"/>
    </source>
</evidence>
<dbReference type="Proteomes" id="UP000035642">
    <property type="component" value="Unassembled WGS sequence"/>
</dbReference>
<evidence type="ECO:0000256" key="2">
    <source>
        <dbReference type="SAM" id="Phobius"/>
    </source>
</evidence>
<sequence length="64" mass="7176">MARGHQKIQAQQRAHKRAEAAKKSQSCDQKGAALKALHHKCIICMVFSFFNLRSSSLIFFVSVS</sequence>
<organism evidence="4 5">
    <name type="scientific">Angiostrongylus cantonensis</name>
    <name type="common">Rat lungworm</name>
    <dbReference type="NCBI Taxonomy" id="6313"/>
    <lineage>
        <taxon>Eukaryota</taxon>
        <taxon>Metazoa</taxon>
        <taxon>Ecdysozoa</taxon>
        <taxon>Nematoda</taxon>
        <taxon>Chromadorea</taxon>
        <taxon>Rhabditida</taxon>
        <taxon>Rhabditina</taxon>
        <taxon>Rhabditomorpha</taxon>
        <taxon>Strongyloidea</taxon>
        <taxon>Metastrongylidae</taxon>
        <taxon>Angiostrongylus</taxon>
    </lineage>
</organism>
<dbReference type="InterPro" id="IPR026939">
    <property type="entry name" value="ZNF706/At2g23090_sf"/>
</dbReference>
<dbReference type="InterPro" id="IPR007513">
    <property type="entry name" value="SERF-like_N"/>
</dbReference>
<keyword evidence="2" id="KW-0812">Transmembrane</keyword>
<evidence type="ECO:0000259" key="3">
    <source>
        <dbReference type="Pfam" id="PF04419"/>
    </source>
</evidence>
<evidence type="ECO:0000313" key="5">
    <source>
        <dbReference type="WBParaSite" id="ACAC_0000647301-mRNA-1"/>
    </source>
</evidence>
<proteinExistence type="predicted"/>
<feature type="domain" description="Small EDRK-rich factor-like N-terminal" evidence="3">
    <location>
        <begin position="1"/>
        <end position="37"/>
    </location>
</feature>
<dbReference type="Pfam" id="PF04419">
    <property type="entry name" value="SERF-like_N"/>
    <property type="match status" value="1"/>
</dbReference>
<feature type="transmembrane region" description="Helical" evidence="2">
    <location>
        <begin position="42"/>
        <end position="63"/>
    </location>
</feature>
<dbReference type="Gene3D" id="4.10.1050.10">
    <property type="entry name" value="At2g23090-like"/>
    <property type="match status" value="1"/>
</dbReference>
<reference evidence="5" key="2">
    <citation type="submission" date="2017-02" db="UniProtKB">
        <authorList>
            <consortium name="WormBaseParasite"/>
        </authorList>
    </citation>
    <scope>IDENTIFICATION</scope>
</reference>
<reference evidence="4" key="1">
    <citation type="submission" date="2012-09" db="EMBL/GenBank/DDBJ databases">
        <authorList>
            <person name="Martin A.A."/>
        </authorList>
    </citation>
    <scope>NUCLEOTIDE SEQUENCE</scope>
</reference>
<dbReference type="AlphaFoldDB" id="A0A0K0D8S8"/>
<dbReference type="STRING" id="6313.A0A0K0D8S8"/>
<dbReference type="WBParaSite" id="ACAC_0000647301-mRNA-1">
    <property type="protein sequence ID" value="ACAC_0000647301-mRNA-1"/>
    <property type="gene ID" value="ACAC_0000647301"/>
</dbReference>
<keyword evidence="2" id="KW-0472">Membrane</keyword>
<keyword evidence="2" id="KW-1133">Transmembrane helix</keyword>
<accession>A0A0K0D8S8</accession>
<keyword evidence="4" id="KW-1185">Reference proteome</keyword>